<reference evidence="2" key="1">
    <citation type="submission" date="2022-01" db="EMBL/GenBank/DDBJ databases">
        <title>Genome Sequence Resource for Two Populations of Ditylenchus destructor, the Migratory Endoparasitic Phytonematode.</title>
        <authorList>
            <person name="Zhang H."/>
            <person name="Lin R."/>
            <person name="Xie B."/>
        </authorList>
    </citation>
    <scope>NUCLEOTIDE SEQUENCE</scope>
    <source>
        <strain evidence="2">BazhouSP</strain>
    </source>
</reference>
<dbReference type="AlphaFoldDB" id="A0AAD4N919"/>
<keyword evidence="1" id="KW-0472">Membrane</keyword>
<evidence type="ECO:0000313" key="2">
    <source>
        <dbReference type="EMBL" id="KAI1715573.1"/>
    </source>
</evidence>
<name>A0AAD4N919_9BILA</name>
<evidence type="ECO:0000256" key="1">
    <source>
        <dbReference type="SAM" id="Phobius"/>
    </source>
</evidence>
<dbReference type="Proteomes" id="UP001201812">
    <property type="component" value="Unassembled WGS sequence"/>
</dbReference>
<protein>
    <submittedName>
        <fullName evidence="2">Uncharacterized protein</fullName>
    </submittedName>
</protein>
<comment type="caution">
    <text evidence="2">The sequence shown here is derived from an EMBL/GenBank/DDBJ whole genome shotgun (WGS) entry which is preliminary data.</text>
</comment>
<keyword evidence="1" id="KW-1133">Transmembrane helix</keyword>
<keyword evidence="1" id="KW-0812">Transmembrane</keyword>
<sequence length="190" mass="21681">MSSVFGNTIGRRLSCMTCVVHAGDTTQLDQFRVRQRLQFPTCPMEPVECGPHQDACVTVTMKVDHRYWIGAGCDQRVNYDYPAHKDGCAKIEVPTRIHENKYVEEGRAQQMVCLCNSNLCNSATSRRSFMPNLLIVFLLIATGILLMRKQQLTDDMFDTPMQFCYYILAPFCIEQPLYDAALFRAYMVIG</sequence>
<proteinExistence type="predicted"/>
<accession>A0AAD4N919</accession>
<evidence type="ECO:0000313" key="3">
    <source>
        <dbReference type="Proteomes" id="UP001201812"/>
    </source>
</evidence>
<feature type="transmembrane region" description="Helical" evidence="1">
    <location>
        <begin position="129"/>
        <end position="147"/>
    </location>
</feature>
<dbReference type="EMBL" id="JAKKPZ010000011">
    <property type="protein sequence ID" value="KAI1715573.1"/>
    <property type="molecule type" value="Genomic_DNA"/>
</dbReference>
<organism evidence="2 3">
    <name type="scientific">Ditylenchus destructor</name>
    <dbReference type="NCBI Taxonomy" id="166010"/>
    <lineage>
        <taxon>Eukaryota</taxon>
        <taxon>Metazoa</taxon>
        <taxon>Ecdysozoa</taxon>
        <taxon>Nematoda</taxon>
        <taxon>Chromadorea</taxon>
        <taxon>Rhabditida</taxon>
        <taxon>Tylenchina</taxon>
        <taxon>Tylenchomorpha</taxon>
        <taxon>Sphaerularioidea</taxon>
        <taxon>Anguinidae</taxon>
        <taxon>Anguininae</taxon>
        <taxon>Ditylenchus</taxon>
    </lineage>
</organism>
<gene>
    <name evidence="2" type="ORF">DdX_07893</name>
</gene>
<keyword evidence="3" id="KW-1185">Reference proteome</keyword>